<organism evidence="2">
    <name type="scientific">Caldiarchaeum subterraneum</name>
    <dbReference type="NCBI Taxonomy" id="311458"/>
    <lineage>
        <taxon>Archaea</taxon>
        <taxon>Nitrososphaerota</taxon>
        <taxon>Candidatus Caldarchaeales</taxon>
        <taxon>Candidatus Caldarchaeaceae</taxon>
        <taxon>Candidatus Caldarchaeum</taxon>
    </lineage>
</organism>
<dbReference type="SUPFAM" id="SSF52402">
    <property type="entry name" value="Adenine nucleotide alpha hydrolases-like"/>
    <property type="match status" value="1"/>
</dbReference>
<proteinExistence type="predicted"/>
<dbReference type="InterPro" id="IPR014729">
    <property type="entry name" value="Rossmann-like_a/b/a_fold"/>
</dbReference>
<feature type="domain" description="UspA" evidence="1">
    <location>
        <begin position="8"/>
        <end position="58"/>
    </location>
</feature>
<sequence>MEVDVGLFHRVLVAVDGSDFSRKAAKVAVELCRIFGAELIALHVVQQPPYMFAAAGVPPSALKRFLKTLGTRGKNTLMKLWSWLGKRV</sequence>
<gene>
    <name evidence="2" type="ORF">ENM42_00615</name>
</gene>
<evidence type="ECO:0000259" key="1">
    <source>
        <dbReference type="Pfam" id="PF00582"/>
    </source>
</evidence>
<comment type="caution">
    <text evidence="2">The sequence shown here is derived from an EMBL/GenBank/DDBJ whole genome shotgun (WGS) entry which is preliminary data.</text>
</comment>
<protein>
    <submittedName>
        <fullName evidence="2">Universal stress protein</fullName>
    </submittedName>
</protein>
<reference evidence="2" key="1">
    <citation type="journal article" date="2020" name="mSystems">
        <title>Genome- and Community-Level Interaction Insights into Carbon Utilization and Element Cycling Functions of Hydrothermarchaeota in Hydrothermal Sediment.</title>
        <authorList>
            <person name="Zhou Z."/>
            <person name="Liu Y."/>
            <person name="Xu W."/>
            <person name="Pan J."/>
            <person name="Luo Z.H."/>
            <person name="Li M."/>
        </authorList>
    </citation>
    <scope>NUCLEOTIDE SEQUENCE [LARGE SCALE GENOMIC DNA]</scope>
    <source>
        <strain evidence="2">SpSt-1084</strain>
    </source>
</reference>
<dbReference type="EMBL" id="DRXS01000034">
    <property type="protein sequence ID" value="HHR40311.1"/>
    <property type="molecule type" value="Genomic_DNA"/>
</dbReference>
<dbReference type="InterPro" id="IPR006016">
    <property type="entry name" value="UspA"/>
</dbReference>
<dbReference type="Gene3D" id="3.40.50.620">
    <property type="entry name" value="HUPs"/>
    <property type="match status" value="1"/>
</dbReference>
<dbReference type="Pfam" id="PF00582">
    <property type="entry name" value="Usp"/>
    <property type="match status" value="1"/>
</dbReference>
<name>A0A7C5U535_CALS0</name>
<accession>A0A7C5U535</accession>
<dbReference type="CDD" id="cd00293">
    <property type="entry name" value="USP-like"/>
    <property type="match status" value="1"/>
</dbReference>
<dbReference type="AlphaFoldDB" id="A0A7C5U535"/>
<evidence type="ECO:0000313" key="2">
    <source>
        <dbReference type="EMBL" id="HHR40311.1"/>
    </source>
</evidence>